<dbReference type="SUPFAM" id="SSF52540">
    <property type="entry name" value="P-loop containing nucleoside triphosphate hydrolases"/>
    <property type="match status" value="1"/>
</dbReference>
<dbReference type="InterPro" id="IPR008868">
    <property type="entry name" value="TniB"/>
</dbReference>
<accession>A0ABS8C7W9</accession>
<dbReference type="Gene3D" id="3.40.50.300">
    <property type="entry name" value="P-loop containing nucleotide triphosphate hydrolases"/>
    <property type="match status" value="1"/>
</dbReference>
<keyword evidence="2" id="KW-1185">Reference proteome</keyword>
<dbReference type="EMBL" id="JAEINI020000024">
    <property type="protein sequence ID" value="MCB5228382.1"/>
    <property type="molecule type" value="Genomic_DNA"/>
</dbReference>
<dbReference type="Pfam" id="PF05621">
    <property type="entry name" value="TniB"/>
    <property type="match status" value="1"/>
</dbReference>
<protein>
    <submittedName>
        <fullName evidence="1">TniB family NTP-binding protein</fullName>
    </submittedName>
</protein>
<evidence type="ECO:0000313" key="2">
    <source>
        <dbReference type="Proteomes" id="UP000633814"/>
    </source>
</evidence>
<proteinExistence type="predicted"/>
<comment type="caution">
    <text evidence="1">The sequence shown here is derived from an EMBL/GenBank/DDBJ whole genome shotgun (WGS) entry which is preliminary data.</text>
</comment>
<dbReference type="RefSeq" id="WP_226752437.1">
    <property type="nucleotide sequence ID" value="NZ_JAEINI020000024.1"/>
</dbReference>
<name>A0ABS8C7W9_9ALTE</name>
<dbReference type="InterPro" id="IPR027417">
    <property type="entry name" value="P-loop_NTPase"/>
</dbReference>
<organism evidence="1 2">
    <name type="scientific">Alishewanella maricola</name>
    <dbReference type="NCBI Taxonomy" id="2795740"/>
    <lineage>
        <taxon>Bacteria</taxon>
        <taxon>Pseudomonadati</taxon>
        <taxon>Pseudomonadota</taxon>
        <taxon>Gammaproteobacteria</taxon>
        <taxon>Alteromonadales</taxon>
        <taxon>Alteromonadaceae</taxon>
        <taxon>Alishewanella</taxon>
    </lineage>
</organism>
<sequence length="125" mass="13703">MSSSESHTPCLNLEHETAFNISILTLWNPQCKKAHDLVKRLMKSHQIKPAGMLIHGDPGTGKTHFAQKLQAIVAENITQDVLDDHKKQPVIIVKAPKQSTIPQMVNILLVALGDPNPSLGSLTEN</sequence>
<reference evidence="1 2" key="1">
    <citation type="submission" date="2021-10" db="EMBL/GenBank/DDBJ databases">
        <title>Alishewanella koreense sp. nov. isolated from seawater of southwestern coast in South Korea and the proposal for the reclassification of Rheinheimera perlucida and Rheinheimera tuosuensis as Arsukibacterium perlucida and Arsukibacterium tuosuensis.</title>
        <authorList>
            <person name="Kim K.H."/>
            <person name="Ruan W."/>
            <person name="Kim K.R."/>
            <person name="Baek J.H."/>
            <person name="Jeon C.O."/>
        </authorList>
    </citation>
    <scope>NUCLEOTIDE SEQUENCE [LARGE SCALE GENOMIC DNA]</scope>
    <source>
        <strain evidence="1 2">16-MA</strain>
    </source>
</reference>
<dbReference type="Proteomes" id="UP000633814">
    <property type="component" value="Unassembled WGS sequence"/>
</dbReference>
<evidence type="ECO:0000313" key="1">
    <source>
        <dbReference type="EMBL" id="MCB5228382.1"/>
    </source>
</evidence>
<gene>
    <name evidence="1" type="ORF">JAO78_016375</name>
</gene>
<feature type="non-terminal residue" evidence="1">
    <location>
        <position position="125"/>
    </location>
</feature>